<sequence length="250" mass="27044">MRRSFSSPPASTVNYRTARMKKQKKQAQQQPGQGAVQHQNGPPLSKKQRKRLVNEANQQVQAQAQAEQPPKLSRRKKKLLARQAREAEHEHEQGGVAEAESAIVSKWVKDMEPKEFGSGKIVNSHNGLDSQGTEGQMPSKDRASSSASDIDLDVRAEIMSVESSSGPSSASSATSSAPAPLVPESRDLGTPTLPLVDIVKVAAGTKPFVSIMVPLFPSKVEIARVKRNLDTVFGPNWASGTIEMQDTVDN</sequence>
<evidence type="ECO:0000313" key="3">
    <source>
        <dbReference type="Proteomes" id="UP001521785"/>
    </source>
</evidence>
<protein>
    <submittedName>
        <fullName evidence="2">Uncharacterized protein</fullName>
    </submittedName>
</protein>
<feature type="compositionally biased region" description="Basic and acidic residues" evidence="1">
    <location>
        <begin position="83"/>
        <end position="93"/>
    </location>
</feature>
<feature type="compositionally biased region" description="Polar residues" evidence="1">
    <location>
        <begin position="1"/>
        <end position="15"/>
    </location>
</feature>
<dbReference type="EMBL" id="JAKJXO020000004">
    <property type="protein sequence ID" value="KAL1606628.1"/>
    <property type="molecule type" value="Genomic_DNA"/>
</dbReference>
<organism evidence="2 3">
    <name type="scientific">Paraconiothyrium brasiliense</name>
    <dbReference type="NCBI Taxonomy" id="300254"/>
    <lineage>
        <taxon>Eukaryota</taxon>
        <taxon>Fungi</taxon>
        <taxon>Dikarya</taxon>
        <taxon>Ascomycota</taxon>
        <taxon>Pezizomycotina</taxon>
        <taxon>Dothideomycetes</taxon>
        <taxon>Pleosporomycetidae</taxon>
        <taxon>Pleosporales</taxon>
        <taxon>Massarineae</taxon>
        <taxon>Didymosphaeriaceae</taxon>
        <taxon>Paraconiothyrium</taxon>
    </lineage>
</organism>
<evidence type="ECO:0000256" key="1">
    <source>
        <dbReference type="SAM" id="MobiDB-lite"/>
    </source>
</evidence>
<evidence type="ECO:0000313" key="2">
    <source>
        <dbReference type="EMBL" id="KAL1606628.1"/>
    </source>
</evidence>
<feature type="compositionally biased region" description="Low complexity" evidence="1">
    <location>
        <begin position="163"/>
        <end position="179"/>
    </location>
</feature>
<accession>A0ABR3RQY5</accession>
<reference evidence="2 3" key="1">
    <citation type="submission" date="2024-02" db="EMBL/GenBank/DDBJ databases">
        <title>De novo assembly and annotation of 12 fungi associated with fruit tree decline syndrome in Ontario, Canada.</title>
        <authorList>
            <person name="Sulman M."/>
            <person name="Ellouze W."/>
            <person name="Ilyukhin E."/>
        </authorList>
    </citation>
    <scope>NUCLEOTIDE SEQUENCE [LARGE SCALE GENOMIC DNA]</scope>
    <source>
        <strain evidence="2 3">M42-189</strain>
    </source>
</reference>
<dbReference type="Proteomes" id="UP001521785">
    <property type="component" value="Unassembled WGS sequence"/>
</dbReference>
<feature type="compositionally biased region" description="Polar residues" evidence="1">
    <location>
        <begin position="121"/>
        <end position="136"/>
    </location>
</feature>
<feature type="region of interest" description="Disordered" evidence="1">
    <location>
        <begin position="115"/>
        <end position="188"/>
    </location>
</feature>
<feature type="compositionally biased region" description="Low complexity" evidence="1">
    <location>
        <begin position="26"/>
        <end position="39"/>
    </location>
</feature>
<feature type="region of interest" description="Disordered" evidence="1">
    <location>
        <begin position="1"/>
        <end position="99"/>
    </location>
</feature>
<gene>
    <name evidence="2" type="ORF">SLS60_004034</name>
</gene>
<comment type="caution">
    <text evidence="2">The sequence shown here is derived from an EMBL/GenBank/DDBJ whole genome shotgun (WGS) entry which is preliminary data.</text>
</comment>
<keyword evidence="3" id="KW-1185">Reference proteome</keyword>
<name>A0ABR3RQY5_9PLEO</name>
<proteinExistence type="predicted"/>
<feature type="compositionally biased region" description="Low complexity" evidence="1">
    <location>
        <begin position="54"/>
        <end position="68"/>
    </location>
</feature>